<protein>
    <submittedName>
        <fullName evidence="2">ORF140 peptide</fullName>
    </submittedName>
</protein>
<reference evidence="2 3" key="2">
    <citation type="journal article" date="2004" name="Virology">
        <title>Identification and functional analysis of Hyphantria cunea nucleopolyhedrovirus iap genes.</title>
        <authorList>
            <person name="Ikeda M."/>
            <person name="Yanagimoto K."/>
            <person name="Kobayashi M."/>
        </authorList>
    </citation>
    <scope>NUCLEOTIDE SEQUENCE [LARGE SCALE GENOMIC DNA]</scope>
</reference>
<name>Q2NP58_NPVHC</name>
<dbReference type="Pfam" id="PF12299">
    <property type="entry name" value="DUF3627"/>
    <property type="match status" value="1"/>
</dbReference>
<dbReference type="InterPro" id="IPR022549">
    <property type="entry name" value="DUF3627"/>
</dbReference>
<evidence type="ECO:0000259" key="1">
    <source>
        <dbReference type="Pfam" id="PF12299"/>
    </source>
</evidence>
<sequence>MFNWILSWWDNVSGEQQQQQQQHPPAKFDDQAYKQYAVNKRAHSDLVRWDVFRCYPFAFKFRYVTDNSSNDRCCSVVDFCKGLEINHDLLLKCNFDHQHVLHLDELMFNAPRVKAVAADIVGSLFATKQGLLQLLQQLPFVNKDDVLLAIRTDKGYDRDDVRDKIEAVLKHIKTLTANSDKFISAHKSFKLEVGARFEQFEQRLESINTKVNALQAPTQTTEAPVSVVFPRDVTKHPHLAVFMGRAEETGNTQIAFARGQENHFRRRKLEFEDNMDVMFEGVHPNPLLAMQCIKEEFYNSGHKIRRLSKKVIEVKCAVNVAKDIVKKAIINKDK</sequence>
<feature type="domain" description="DUF3627" evidence="1">
    <location>
        <begin position="227"/>
        <end position="305"/>
    </location>
</feature>
<reference evidence="2 3" key="1">
    <citation type="journal article" date="2002" name="Virus Genes">
        <title>Identification and characterization of Hyphantria cunea nucleopolyhedrovirus homologous repeated regions.</title>
        <authorList>
            <person name="FelipeAlves C.A."/>
            <person name="Ikeda M."/>
            <person name="Kobayashi M."/>
        </authorList>
    </citation>
    <scope>NUCLEOTIDE SEQUENCE [LARGE SCALE GENOMIC DNA]</scope>
</reference>
<dbReference type="GeneID" id="3890557"/>
<gene>
    <name evidence="2" type="ORF">HynVgp140</name>
</gene>
<organism evidence="2 3">
    <name type="scientific">Hyphantria cunea nuclear polyhedrosis virus</name>
    <name type="common">HcNPV</name>
    <dbReference type="NCBI Taxonomy" id="28288"/>
    <lineage>
        <taxon>Viruses</taxon>
        <taxon>Viruses incertae sedis</taxon>
        <taxon>Naldaviricetes</taxon>
        <taxon>Lefavirales</taxon>
        <taxon>Baculoviridae</taxon>
        <taxon>Alphabaculovirus</taxon>
        <taxon>Alphabaculovirus hycuneae</taxon>
    </lineage>
</organism>
<dbReference type="EMBL" id="AP009046">
    <property type="protein sequence ID" value="BAE72429.1"/>
    <property type="molecule type" value="Genomic_DNA"/>
</dbReference>
<evidence type="ECO:0000313" key="2">
    <source>
        <dbReference type="EMBL" id="BAE72429.1"/>
    </source>
</evidence>
<dbReference type="KEGG" id="vg:3890557"/>
<evidence type="ECO:0000313" key="3">
    <source>
        <dbReference type="Proteomes" id="UP000202376"/>
    </source>
</evidence>
<accession>Q2NP58</accession>
<keyword evidence="3" id="KW-1185">Reference proteome</keyword>
<dbReference type="OrthoDB" id="7030at10239"/>
<dbReference type="RefSeq" id="YP_473328.1">
    <property type="nucleotide sequence ID" value="NC_007767.1"/>
</dbReference>
<dbReference type="Proteomes" id="UP000202376">
    <property type="component" value="Segment"/>
</dbReference>
<organismHost>
    <name type="scientific">Lepidoptera</name>
    <name type="common">moths &amp; butterflies</name>
    <dbReference type="NCBI Taxonomy" id="7088"/>
</organismHost>
<proteinExistence type="predicted"/>
<reference evidence="2 3" key="3">
    <citation type="journal article" date="2006" name="J. Gen. Virol.">
        <title>Gene organization and complete sequence of the Hyphantria cunea nucleopolyhedrovirus genome.</title>
        <authorList>
            <person name="Ikeda M."/>
            <person name="Shikata M."/>
            <person name="Shirata N."/>
            <person name="Chaeychomsri S."/>
            <person name="Kobayashi M."/>
        </authorList>
    </citation>
    <scope>NUCLEOTIDE SEQUENCE [LARGE SCALE GENOMIC DNA]</scope>
</reference>